<dbReference type="AlphaFoldDB" id="A0A0A9D5R6"/>
<name>A0A0A9D5R6_ARUDO</name>
<accession>A0A0A9D5R6</accession>
<reference evidence="1" key="2">
    <citation type="journal article" date="2015" name="Data Brief">
        <title>Shoot transcriptome of the giant reed, Arundo donax.</title>
        <authorList>
            <person name="Barrero R.A."/>
            <person name="Guerrero F.D."/>
            <person name="Moolhuijzen P."/>
            <person name="Goolsby J.A."/>
            <person name="Tidwell J."/>
            <person name="Bellgard S.E."/>
            <person name="Bellgard M.I."/>
        </authorList>
    </citation>
    <scope>NUCLEOTIDE SEQUENCE</scope>
    <source>
        <tissue evidence="1">Shoot tissue taken approximately 20 cm above the soil surface</tissue>
    </source>
</reference>
<organism evidence="1">
    <name type="scientific">Arundo donax</name>
    <name type="common">Giant reed</name>
    <name type="synonym">Donax arundinaceus</name>
    <dbReference type="NCBI Taxonomy" id="35708"/>
    <lineage>
        <taxon>Eukaryota</taxon>
        <taxon>Viridiplantae</taxon>
        <taxon>Streptophyta</taxon>
        <taxon>Embryophyta</taxon>
        <taxon>Tracheophyta</taxon>
        <taxon>Spermatophyta</taxon>
        <taxon>Magnoliopsida</taxon>
        <taxon>Liliopsida</taxon>
        <taxon>Poales</taxon>
        <taxon>Poaceae</taxon>
        <taxon>PACMAD clade</taxon>
        <taxon>Arundinoideae</taxon>
        <taxon>Arundineae</taxon>
        <taxon>Arundo</taxon>
    </lineage>
</organism>
<evidence type="ECO:0000313" key="1">
    <source>
        <dbReference type="EMBL" id="JAD83954.1"/>
    </source>
</evidence>
<sequence>MLPVLILPCHSLHIELFCSLLQCSLSLQTSMQKFHASSACRTRDSTLIPSSSLSLSNLSSASFLAVCRSSSNLANRLCSFAKRLNLFCLAATSFASRRCPTSST</sequence>
<reference evidence="1" key="1">
    <citation type="submission" date="2014-09" db="EMBL/GenBank/DDBJ databases">
        <authorList>
            <person name="Magalhaes I.L.F."/>
            <person name="Oliveira U."/>
            <person name="Santos F.R."/>
            <person name="Vidigal T.H.D.A."/>
            <person name="Brescovit A.D."/>
            <person name="Santos A.J."/>
        </authorList>
    </citation>
    <scope>NUCLEOTIDE SEQUENCE</scope>
    <source>
        <tissue evidence="1">Shoot tissue taken approximately 20 cm above the soil surface</tissue>
    </source>
</reference>
<protein>
    <submittedName>
        <fullName evidence="1">Uncharacterized protein</fullName>
    </submittedName>
</protein>
<dbReference type="EMBL" id="GBRH01213941">
    <property type="protein sequence ID" value="JAD83954.1"/>
    <property type="molecule type" value="Transcribed_RNA"/>
</dbReference>
<proteinExistence type="predicted"/>